<dbReference type="SUPFAM" id="SSF53335">
    <property type="entry name" value="S-adenosyl-L-methionine-dependent methyltransferases"/>
    <property type="match status" value="1"/>
</dbReference>
<reference evidence="4 5" key="1">
    <citation type="submission" date="2016-10" db="EMBL/GenBank/DDBJ databases">
        <authorList>
            <person name="de Groot N.N."/>
        </authorList>
    </citation>
    <scope>NUCLEOTIDE SEQUENCE [LARGE SCALE GENOMIC DNA]</scope>
    <source>
        <strain evidence="4 5">CGMCC 4.5506</strain>
    </source>
</reference>
<proteinExistence type="predicted"/>
<name>A0A1G6VWB6_9PSEU</name>
<dbReference type="InterPro" id="IPR029063">
    <property type="entry name" value="SAM-dependent_MTases_sf"/>
</dbReference>
<evidence type="ECO:0000259" key="3">
    <source>
        <dbReference type="Pfam" id="PF13649"/>
    </source>
</evidence>
<organism evidence="4 5">
    <name type="scientific">Prauserella marina</name>
    <dbReference type="NCBI Taxonomy" id="530584"/>
    <lineage>
        <taxon>Bacteria</taxon>
        <taxon>Bacillati</taxon>
        <taxon>Actinomycetota</taxon>
        <taxon>Actinomycetes</taxon>
        <taxon>Pseudonocardiales</taxon>
        <taxon>Pseudonocardiaceae</taxon>
        <taxon>Prauserella</taxon>
    </lineage>
</organism>
<feature type="domain" description="Methyltransferase" evidence="3">
    <location>
        <begin position="63"/>
        <end position="158"/>
    </location>
</feature>
<evidence type="ECO:0000256" key="1">
    <source>
        <dbReference type="ARBA" id="ARBA00022603"/>
    </source>
</evidence>
<dbReference type="AlphaFoldDB" id="A0A1G6VWB6"/>
<dbReference type="GO" id="GO:0008168">
    <property type="term" value="F:methyltransferase activity"/>
    <property type="evidence" value="ECO:0007669"/>
    <property type="project" value="UniProtKB-KW"/>
</dbReference>
<protein>
    <submittedName>
        <fullName evidence="4">Ubiquinone/menaquinone biosynthesis C-methylase UbiE</fullName>
    </submittedName>
</protein>
<accession>A0A1G6VWB6</accession>
<keyword evidence="5" id="KW-1185">Reference proteome</keyword>
<gene>
    <name evidence="4" type="ORF">SAMN05421630_11040</name>
</gene>
<dbReference type="GO" id="GO:0032259">
    <property type="term" value="P:methylation"/>
    <property type="evidence" value="ECO:0007669"/>
    <property type="project" value="UniProtKB-KW"/>
</dbReference>
<dbReference type="Gene3D" id="3.40.50.150">
    <property type="entry name" value="Vaccinia Virus protein VP39"/>
    <property type="match status" value="1"/>
</dbReference>
<dbReference type="STRING" id="530584.SAMN05421630_11040"/>
<dbReference type="Proteomes" id="UP000199494">
    <property type="component" value="Unassembled WGS sequence"/>
</dbReference>
<keyword evidence="1 4" id="KW-0489">Methyltransferase</keyword>
<sequence>MVRRVCHNHRMDKPWLIDELAYAGPEHLDEDFVAGFDRKQGYPDPARDIAEFTALGLGAGSAIVDIGAGTGRFALAAATVFGSVTAVDVSPAMLGVLRERAAESGAGNLKCVLGGFLGFTHEGPALDGVHTRHALHQLPDFWKAIALARIAGMLREGGVLRLVDLIYDFPPERADEVFARWLASGARDPRLGYTAEDFTEHIRTEYSTFRWLLEPMLDKAGFDIVTVDFPGPVYGAYTCRKRG</sequence>
<evidence type="ECO:0000256" key="2">
    <source>
        <dbReference type="ARBA" id="ARBA00022679"/>
    </source>
</evidence>
<keyword evidence="2" id="KW-0808">Transferase</keyword>
<evidence type="ECO:0000313" key="5">
    <source>
        <dbReference type="Proteomes" id="UP000199494"/>
    </source>
</evidence>
<dbReference type="EMBL" id="FMZE01000010">
    <property type="protein sequence ID" value="SDD57804.1"/>
    <property type="molecule type" value="Genomic_DNA"/>
</dbReference>
<dbReference type="CDD" id="cd02440">
    <property type="entry name" value="AdoMet_MTases"/>
    <property type="match status" value="1"/>
</dbReference>
<keyword evidence="4" id="KW-0830">Ubiquinone</keyword>
<dbReference type="InterPro" id="IPR041698">
    <property type="entry name" value="Methyltransf_25"/>
</dbReference>
<dbReference type="Pfam" id="PF13649">
    <property type="entry name" value="Methyltransf_25"/>
    <property type="match status" value="1"/>
</dbReference>
<dbReference type="PANTHER" id="PTHR43861:SF1">
    <property type="entry name" value="TRANS-ACONITATE 2-METHYLTRANSFERASE"/>
    <property type="match status" value="1"/>
</dbReference>
<evidence type="ECO:0000313" key="4">
    <source>
        <dbReference type="EMBL" id="SDD57804.1"/>
    </source>
</evidence>
<dbReference type="PANTHER" id="PTHR43861">
    <property type="entry name" value="TRANS-ACONITATE 2-METHYLTRANSFERASE-RELATED"/>
    <property type="match status" value="1"/>
</dbReference>